<dbReference type="PROSITE" id="PS50893">
    <property type="entry name" value="ABC_TRANSPORTER_2"/>
    <property type="match status" value="1"/>
</dbReference>
<evidence type="ECO:0000256" key="1">
    <source>
        <dbReference type="ARBA" id="ARBA00005417"/>
    </source>
</evidence>
<reference evidence="6 7" key="1">
    <citation type="journal article" date="2015" name="Genome Biol. Evol.">
        <title>Comparative Genomics of Listeria Sensu Lato: Genus-Wide Differences in Evolutionary Dynamics and the Progressive Gain of Complex, Potentially Pathogenicity-Related Traits through Lateral Gene Transfer.</title>
        <authorList>
            <person name="Chiara M."/>
            <person name="Caruso M."/>
            <person name="D'Erchia A.M."/>
            <person name="Manzari C."/>
            <person name="Fraccalvieri R."/>
            <person name="Goffredo E."/>
            <person name="Latorre L."/>
            <person name="Miccolupo A."/>
            <person name="Padalino I."/>
            <person name="Santagada G."/>
            <person name="Chiocco D."/>
            <person name="Pesole G."/>
            <person name="Horner D.S."/>
            <person name="Parisi A."/>
        </authorList>
    </citation>
    <scope>NUCLEOTIDE SEQUENCE [LARGE SCALE GENOMIC DNA]</scope>
    <source>
        <strain evidence="6 7">1991</strain>
    </source>
</reference>
<dbReference type="InterPro" id="IPR003439">
    <property type="entry name" value="ABC_transporter-like_ATP-bd"/>
</dbReference>
<dbReference type="PANTHER" id="PTHR42711:SF5">
    <property type="entry name" value="ABC TRANSPORTER ATP-BINDING PROTEIN NATA"/>
    <property type="match status" value="1"/>
</dbReference>
<dbReference type="RefSeq" id="WP_223196423.1">
    <property type="nucleotide sequence ID" value="NZ_KQ130610.1"/>
</dbReference>
<evidence type="ECO:0000256" key="2">
    <source>
        <dbReference type="ARBA" id="ARBA00022448"/>
    </source>
</evidence>
<dbReference type="PROSITE" id="PS00211">
    <property type="entry name" value="ABC_TRANSPORTER_1"/>
    <property type="match status" value="1"/>
</dbReference>
<dbReference type="GO" id="GO:0005524">
    <property type="term" value="F:ATP binding"/>
    <property type="evidence" value="ECO:0007669"/>
    <property type="project" value="UniProtKB-KW"/>
</dbReference>
<dbReference type="AlphaFoldDB" id="A0A0J8GI59"/>
<dbReference type="Gene3D" id="3.40.50.300">
    <property type="entry name" value="P-loop containing nucleotide triphosphate hydrolases"/>
    <property type="match status" value="1"/>
</dbReference>
<comment type="similarity">
    <text evidence="1">Belongs to the ABC transporter superfamily.</text>
</comment>
<keyword evidence="2" id="KW-0813">Transport</keyword>
<dbReference type="Proteomes" id="UP000052258">
    <property type="component" value="Unassembled WGS sequence"/>
</dbReference>
<organism evidence="6 7">
    <name type="scientific">Listeria fleischmannii 1991</name>
    <dbReference type="NCBI Taxonomy" id="1430899"/>
    <lineage>
        <taxon>Bacteria</taxon>
        <taxon>Bacillati</taxon>
        <taxon>Bacillota</taxon>
        <taxon>Bacilli</taxon>
        <taxon>Bacillales</taxon>
        <taxon>Listeriaceae</taxon>
        <taxon>Listeria</taxon>
    </lineage>
</organism>
<dbReference type="GO" id="GO:0016887">
    <property type="term" value="F:ATP hydrolysis activity"/>
    <property type="evidence" value="ECO:0007669"/>
    <property type="project" value="InterPro"/>
</dbReference>
<protein>
    <submittedName>
        <fullName evidence="6">ABC transporter ATP-binding protein</fullName>
    </submittedName>
</protein>
<accession>A0A0J8GI59</accession>
<gene>
    <name evidence="6" type="ORF">X560_0566</name>
</gene>
<sequence length="303" mass="33950">MMPIIDIRNIKKNFKKQTVLEDVSIQVERGSIYTLLGANGAGKSTLLKIITGLIESDGGQVEIDQLPVDKNPREAQKLFSYNAQHASVDEVLSGFENLVLIGKLRHVNQPKKVALELLAQFDLLDAKDKIVSMYSGGMKRRLDLAMSLVGDAKILFLDEPTTGLDPTSRLDLWKVIRHLQENGKTIFLTTQYLEEADQLADTIGFLKDGKIIATGTPKEMKRLAGENRLHLSFSVEDIEKAEQILEDFQPKRIESDMLSIELTEEMVSVLNILKVLNTNQLEPTDFETIRPTLDDVFVTLTKG</sequence>
<evidence type="ECO:0000256" key="3">
    <source>
        <dbReference type="ARBA" id="ARBA00022741"/>
    </source>
</evidence>
<dbReference type="InterPro" id="IPR025302">
    <property type="entry name" value="DrrA1/2-like_C"/>
</dbReference>
<dbReference type="InterPro" id="IPR017871">
    <property type="entry name" value="ABC_transporter-like_CS"/>
</dbReference>
<dbReference type="SUPFAM" id="SSF52540">
    <property type="entry name" value="P-loop containing nucleoside triphosphate hydrolases"/>
    <property type="match status" value="1"/>
</dbReference>
<dbReference type="InterPro" id="IPR050763">
    <property type="entry name" value="ABC_transporter_ATP-binding"/>
</dbReference>
<dbReference type="EMBL" id="AZHO01000007">
    <property type="protein sequence ID" value="KMT60438.1"/>
    <property type="molecule type" value="Genomic_DNA"/>
</dbReference>
<dbReference type="SMART" id="SM00382">
    <property type="entry name" value="AAA"/>
    <property type="match status" value="1"/>
</dbReference>
<dbReference type="Pfam" id="PF13732">
    <property type="entry name" value="DrrA1-3_C"/>
    <property type="match status" value="1"/>
</dbReference>
<comment type="caution">
    <text evidence="6">The sequence shown here is derived from an EMBL/GenBank/DDBJ whole genome shotgun (WGS) entry which is preliminary data.</text>
</comment>
<name>A0A0J8GI59_9LIST</name>
<dbReference type="PANTHER" id="PTHR42711">
    <property type="entry name" value="ABC TRANSPORTER ATP-BINDING PROTEIN"/>
    <property type="match status" value="1"/>
</dbReference>
<dbReference type="InterPro" id="IPR003593">
    <property type="entry name" value="AAA+_ATPase"/>
</dbReference>
<keyword evidence="3" id="KW-0547">Nucleotide-binding</keyword>
<evidence type="ECO:0000313" key="7">
    <source>
        <dbReference type="Proteomes" id="UP000052258"/>
    </source>
</evidence>
<evidence type="ECO:0000256" key="4">
    <source>
        <dbReference type="ARBA" id="ARBA00022840"/>
    </source>
</evidence>
<keyword evidence="7" id="KW-1185">Reference proteome</keyword>
<evidence type="ECO:0000259" key="5">
    <source>
        <dbReference type="PROSITE" id="PS50893"/>
    </source>
</evidence>
<proteinExistence type="inferred from homology"/>
<dbReference type="PATRIC" id="fig|1430899.3.peg.582"/>
<keyword evidence="4 6" id="KW-0067">ATP-binding</keyword>
<feature type="domain" description="ABC transporter" evidence="5">
    <location>
        <begin position="5"/>
        <end position="233"/>
    </location>
</feature>
<evidence type="ECO:0000313" key="6">
    <source>
        <dbReference type="EMBL" id="KMT60438.1"/>
    </source>
</evidence>
<dbReference type="Pfam" id="PF00005">
    <property type="entry name" value="ABC_tran"/>
    <property type="match status" value="1"/>
</dbReference>
<dbReference type="InterPro" id="IPR027417">
    <property type="entry name" value="P-loop_NTPase"/>
</dbReference>